<evidence type="ECO:0000313" key="2">
    <source>
        <dbReference type="EMBL" id="CRZ11669.1"/>
    </source>
</evidence>
<dbReference type="EMBL" id="HACM01011227">
    <property type="protein sequence ID" value="CRZ11669.1"/>
    <property type="molecule type" value="Transcribed_RNA"/>
</dbReference>
<accession>A0A0H5RSF3</accession>
<evidence type="ECO:0000256" key="1">
    <source>
        <dbReference type="SAM" id="Coils"/>
    </source>
</evidence>
<sequence length="148" mass="16536">MSTATQPVVIVYGHLYIARSTLTYFKQAENGLTTGSTMAVTPYAADRDKIDGKFHEGNSILLGELKAQIFASEKGSTAKNDENVQLRHDIEAIKKKLEAKDEEMKLVLSEHAASDIIKNQLTLLQDKLKEEEKGWMMALNHKVCSTRI</sequence>
<feature type="coiled-coil region" evidence="1">
    <location>
        <begin position="83"/>
        <end position="110"/>
    </location>
</feature>
<name>A0A0H5RSF3_9EUKA</name>
<dbReference type="AlphaFoldDB" id="A0A0H5RSF3"/>
<reference evidence="2" key="1">
    <citation type="submission" date="2015-04" db="EMBL/GenBank/DDBJ databases">
        <title>The genome sequence of the plant pathogenic Rhizarian Plasmodiophora brassicae reveals insights in its biotrophic life cycle and the origin of chitin synthesis.</title>
        <authorList>
            <person name="Schwelm A."/>
            <person name="Fogelqvist J."/>
            <person name="Knaust A."/>
            <person name="Julke S."/>
            <person name="Lilja T."/>
            <person name="Dhandapani V."/>
            <person name="Bonilla-Rosso G."/>
            <person name="Karlsson M."/>
            <person name="Shevchenko A."/>
            <person name="Choi S.R."/>
            <person name="Kim H.G."/>
            <person name="Park J.Y."/>
            <person name="Lim Y.P."/>
            <person name="Ludwig-Muller J."/>
            <person name="Dixelius C."/>
        </authorList>
    </citation>
    <scope>NUCLEOTIDE SEQUENCE</scope>
    <source>
        <tissue evidence="2">Potato root galls</tissue>
    </source>
</reference>
<keyword evidence="1" id="KW-0175">Coiled coil</keyword>
<organism evidence="2">
    <name type="scientific">Spongospora subterranea</name>
    <dbReference type="NCBI Taxonomy" id="70186"/>
    <lineage>
        <taxon>Eukaryota</taxon>
        <taxon>Sar</taxon>
        <taxon>Rhizaria</taxon>
        <taxon>Endomyxa</taxon>
        <taxon>Phytomyxea</taxon>
        <taxon>Plasmodiophorida</taxon>
        <taxon>Plasmodiophoridae</taxon>
        <taxon>Spongospora</taxon>
    </lineage>
</organism>
<proteinExistence type="predicted"/>
<protein>
    <submittedName>
        <fullName evidence="2">Uncharacterized protein</fullName>
    </submittedName>
</protein>